<dbReference type="AlphaFoldDB" id="A0A0C3D6C7"/>
<dbReference type="Proteomes" id="UP000053989">
    <property type="component" value="Unassembled WGS sequence"/>
</dbReference>
<keyword evidence="2" id="KW-1185">Reference proteome</keyword>
<name>A0A0C3D6C7_9AGAM</name>
<reference evidence="1 2" key="1">
    <citation type="submission" date="2014-04" db="EMBL/GenBank/DDBJ databases">
        <authorList>
            <consortium name="DOE Joint Genome Institute"/>
            <person name="Kuo A."/>
            <person name="Kohler A."/>
            <person name="Nagy L.G."/>
            <person name="Floudas D."/>
            <person name="Copeland A."/>
            <person name="Barry K.W."/>
            <person name="Cichocki N."/>
            <person name="Veneault-Fourrey C."/>
            <person name="LaButti K."/>
            <person name="Lindquist E.A."/>
            <person name="Lipzen A."/>
            <person name="Lundell T."/>
            <person name="Morin E."/>
            <person name="Murat C."/>
            <person name="Sun H."/>
            <person name="Tunlid A."/>
            <person name="Henrissat B."/>
            <person name="Grigoriev I.V."/>
            <person name="Hibbett D.S."/>
            <person name="Martin F."/>
            <person name="Nordberg H.P."/>
            <person name="Cantor M.N."/>
            <person name="Hua S.X."/>
        </authorList>
    </citation>
    <scope>NUCLEOTIDE SEQUENCE [LARGE SCALE GENOMIC DNA]</scope>
    <source>
        <strain evidence="1 2">Foug A</strain>
    </source>
</reference>
<proteinExistence type="predicted"/>
<accession>A0A0C3D6C7</accession>
<evidence type="ECO:0000313" key="1">
    <source>
        <dbReference type="EMBL" id="KIM51611.1"/>
    </source>
</evidence>
<evidence type="ECO:0000313" key="2">
    <source>
        <dbReference type="Proteomes" id="UP000053989"/>
    </source>
</evidence>
<sequence length="78" mass="8888">MLAIIGSLVNSIHEGLSEFLYALTQMRMTTVPFVYLYEKTHPCPGPPHPRTDRLVIDNMIHNLVKFSSTMYHAQGGYH</sequence>
<gene>
    <name evidence="1" type="ORF">SCLCIDRAFT_1224361</name>
</gene>
<organism evidence="1 2">
    <name type="scientific">Scleroderma citrinum Foug A</name>
    <dbReference type="NCBI Taxonomy" id="1036808"/>
    <lineage>
        <taxon>Eukaryota</taxon>
        <taxon>Fungi</taxon>
        <taxon>Dikarya</taxon>
        <taxon>Basidiomycota</taxon>
        <taxon>Agaricomycotina</taxon>
        <taxon>Agaricomycetes</taxon>
        <taxon>Agaricomycetidae</taxon>
        <taxon>Boletales</taxon>
        <taxon>Sclerodermatineae</taxon>
        <taxon>Sclerodermataceae</taxon>
        <taxon>Scleroderma</taxon>
    </lineage>
</organism>
<protein>
    <submittedName>
        <fullName evidence="1">Uncharacterized protein</fullName>
    </submittedName>
</protein>
<dbReference type="InParanoid" id="A0A0C3D6C7"/>
<dbReference type="EMBL" id="KN822249">
    <property type="protein sequence ID" value="KIM51611.1"/>
    <property type="molecule type" value="Genomic_DNA"/>
</dbReference>
<reference evidence="2" key="2">
    <citation type="submission" date="2015-01" db="EMBL/GenBank/DDBJ databases">
        <title>Evolutionary Origins and Diversification of the Mycorrhizal Mutualists.</title>
        <authorList>
            <consortium name="DOE Joint Genome Institute"/>
            <consortium name="Mycorrhizal Genomics Consortium"/>
            <person name="Kohler A."/>
            <person name="Kuo A."/>
            <person name="Nagy L.G."/>
            <person name="Floudas D."/>
            <person name="Copeland A."/>
            <person name="Barry K.W."/>
            <person name="Cichocki N."/>
            <person name="Veneault-Fourrey C."/>
            <person name="LaButti K."/>
            <person name="Lindquist E.A."/>
            <person name="Lipzen A."/>
            <person name="Lundell T."/>
            <person name="Morin E."/>
            <person name="Murat C."/>
            <person name="Riley R."/>
            <person name="Ohm R."/>
            <person name="Sun H."/>
            <person name="Tunlid A."/>
            <person name="Henrissat B."/>
            <person name="Grigoriev I.V."/>
            <person name="Hibbett D.S."/>
            <person name="Martin F."/>
        </authorList>
    </citation>
    <scope>NUCLEOTIDE SEQUENCE [LARGE SCALE GENOMIC DNA]</scope>
    <source>
        <strain evidence="2">Foug A</strain>
    </source>
</reference>
<dbReference type="HOGENOM" id="CLU_2623424_0_0_1"/>